<dbReference type="GO" id="GO:0016788">
    <property type="term" value="F:hydrolase activity, acting on ester bonds"/>
    <property type="evidence" value="ECO:0007669"/>
    <property type="project" value="InterPro"/>
</dbReference>
<dbReference type="Gene3D" id="3.40.50.1010">
    <property type="entry name" value="5'-nuclease"/>
    <property type="match status" value="1"/>
</dbReference>
<proteinExistence type="predicted"/>
<evidence type="ECO:0000256" key="2">
    <source>
        <dbReference type="ARBA" id="ARBA00022759"/>
    </source>
</evidence>
<dbReference type="InterPro" id="IPR006084">
    <property type="entry name" value="XPG/Rad2"/>
</dbReference>
<evidence type="ECO:0000256" key="1">
    <source>
        <dbReference type="ARBA" id="ARBA00004123"/>
    </source>
</evidence>
<dbReference type="PANTHER" id="PTHR16171">
    <property type="entry name" value="DNA REPAIR PROTEIN COMPLEMENTING XP-G CELLS-RELATED"/>
    <property type="match status" value="1"/>
</dbReference>
<dbReference type="Gene3D" id="1.10.150.20">
    <property type="entry name" value="5' to 3' exonuclease, C-terminal subdomain"/>
    <property type="match status" value="1"/>
</dbReference>
<dbReference type="InterPro" id="IPR019974">
    <property type="entry name" value="XPG_CS"/>
</dbReference>
<organism evidence="6 7">
    <name type="scientific">Notechis scutatus</name>
    <name type="common">mainland tiger snake</name>
    <dbReference type="NCBI Taxonomy" id="8663"/>
    <lineage>
        <taxon>Eukaryota</taxon>
        <taxon>Metazoa</taxon>
        <taxon>Chordata</taxon>
        <taxon>Craniata</taxon>
        <taxon>Vertebrata</taxon>
        <taxon>Euteleostomi</taxon>
        <taxon>Lepidosauria</taxon>
        <taxon>Squamata</taxon>
        <taxon>Bifurcata</taxon>
        <taxon>Unidentata</taxon>
        <taxon>Episquamata</taxon>
        <taxon>Toxicofera</taxon>
        <taxon>Serpentes</taxon>
        <taxon>Colubroidea</taxon>
        <taxon>Elapidae</taxon>
        <taxon>Hydrophiinae</taxon>
        <taxon>Notechis</taxon>
    </lineage>
</organism>
<keyword evidence="2" id="KW-0255">Endonuclease</keyword>
<feature type="region of interest" description="Disordered" evidence="4">
    <location>
        <begin position="223"/>
        <end position="251"/>
    </location>
</feature>
<evidence type="ECO:0000313" key="6">
    <source>
        <dbReference type="Proteomes" id="UP000504612"/>
    </source>
</evidence>
<dbReference type="SMART" id="SM00484">
    <property type="entry name" value="XPGI"/>
    <property type="match status" value="1"/>
</dbReference>
<feature type="region of interest" description="Disordered" evidence="4">
    <location>
        <begin position="370"/>
        <end position="404"/>
    </location>
</feature>
<dbReference type="GeneID" id="113412951"/>
<dbReference type="InterPro" id="IPR036279">
    <property type="entry name" value="5-3_exonuclease_C_sf"/>
</dbReference>
<dbReference type="AlphaFoldDB" id="A0A6J1U1Q5"/>
<dbReference type="GO" id="GO:0005634">
    <property type="term" value="C:nucleus"/>
    <property type="evidence" value="ECO:0007669"/>
    <property type="project" value="UniProtKB-SubCell"/>
</dbReference>
<feature type="domain" description="XPG-I" evidence="5">
    <location>
        <begin position="509"/>
        <end position="578"/>
    </location>
</feature>
<dbReference type="SMART" id="SM00279">
    <property type="entry name" value="HhH2"/>
    <property type="match status" value="1"/>
</dbReference>
<accession>A0A6J1U1Q5</accession>
<dbReference type="InterPro" id="IPR006086">
    <property type="entry name" value="XPG-I_dom"/>
</dbReference>
<dbReference type="SUPFAM" id="SSF47807">
    <property type="entry name" value="5' to 3' exonuclease, C-terminal subdomain"/>
    <property type="match status" value="1"/>
</dbReference>
<evidence type="ECO:0000256" key="3">
    <source>
        <dbReference type="ARBA" id="ARBA00023242"/>
    </source>
</evidence>
<dbReference type="Proteomes" id="UP000504612">
    <property type="component" value="Unplaced"/>
</dbReference>
<feature type="region of interest" description="Disordered" evidence="4">
    <location>
        <begin position="294"/>
        <end position="326"/>
    </location>
</feature>
<protein>
    <submittedName>
        <fullName evidence="7">DNA repair protein complementing XP-G cells isoform X3</fullName>
    </submittedName>
</protein>
<comment type="subcellular location">
    <subcellularLocation>
        <location evidence="1">Nucleus</location>
    </subcellularLocation>
</comment>
<dbReference type="PROSITE" id="PS00842">
    <property type="entry name" value="XPG_2"/>
    <property type="match status" value="1"/>
</dbReference>
<sequence>MKEFTKRRRTLFEAMPEESNDFSQYQLKGLLKKSSLNRHIEKVQKEMNEQHSGQIQHQYEEDGGFLKELETRRVVSEDTSHYILLKGTQSKGNTSSCVTSAIHSSAMPKDLKPSKNIASNDMQVKPVSCDLSVESTSSTYETSPSPRTMLAIQAAILGSDSEDELDDRNKKHLNLDKCESTSSVDSSNMSPRTIKAIQQALCEEEEEEEMITAPFINRTNITQGERMSRKDHFASSSDEEGAVPEDQNEKQLLPVQKLEGGNIKKSPCIPAVQKRLLSGAENEEKNVETGISQIDISPGQCQSPNNSIKQPEISLSPIPSVGSSHSGFAELAQTGKLQCLKELAGHSEKRVSCTQNEFLLALGTPKLEECVEHQQSEESDSDGSFIEVETEPKGEQDRTSETSLASIEEEVGVVSEASLEMREGSEDTTENKSESGEDAELTMQQNAGMESTEKAEINEWQNISMEDLEVLETNLSVEQTALQAQKQQQERTAATVTGQMFLESQELLRLFGIPYIEAPMEAEAQCAVLDLTDQTSGTITDDSDIWLFGGRHVYKNFFNQSKYVEYYQYVDFQNQLGLDRNKLINLAYLLGSDYTEGIPNVGYVTAMEILNEFPGRGLEPLLKLVEWWAEAQKNKKIRPNPYDTKVKKKLRHIEIAAGFPNLSVAEAYLHPVVDESKASFAWGRPNVEQIREFCQSHFGWTKLKTDEVLFPVLKQLNIQQTQLRIDSFFRLAQHEKQVIKSQRVRRAVTCMRRKEKEEDDSEVQEATAVLEKELKQKKGQAFNKGRAGCQKRGSKRKKCLPSQQQSVLCGGFVGEVLLSEASSESSAGDLENEASRKHRKGENAKMLETNMASHKTSLEVASAQSEARSSSSSAEEEMQMVTARPVFEGKKARGKTLRRRWKK</sequence>
<dbReference type="Pfam" id="PF00867">
    <property type="entry name" value="XPG_I"/>
    <property type="match status" value="1"/>
</dbReference>
<feature type="region of interest" description="Disordered" evidence="4">
    <location>
        <begin position="419"/>
        <end position="451"/>
    </location>
</feature>
<name>A0A6J1U1Q5_9SAUR</name>
<dbReference type="CTD" id="2073"/>
<dbReference type="PRINTS" id="PR00066">
    <property type="entry name" value="XRODRMPGMNTG"/>
</dbReference>
<keyword evidence="3" id="KW-0539">Nucleus</keyword>
<dbReference type="SUPFAM" id="SSF88723">
    <property type="entry name" value="PIN domain-like"/>
    <property type="match status" value="1"/>
</dbReference>
<dbReference type="FunFam" id="3.40.50.1010:FF:000023">
    <property type="entry name" value="DNA repair protein complementing XP-G cells"/>
    <property type="match status" value="1"/>
</dbReference>
<dbReference type="InterPro" id="IPR008918">
    <property type="entry name" value="HhH2"/>
</dbReference>
<feature type="compositionally biased region" description="Basic and acidic residues" evidence="4">
    <location>
        <begin position="390"/>
        <end position="400"/>
    </location>
</feature>
<reference evidence="7" key="1">
    <citation type="submission" date="2025-08" db="UniProtKB">
        <authorList>
            <consortium name="RefSeq"/>
        </authorList>
    </citation>
    <scope>IDENTIFICATION</scope>
</reference>
<dbReference type="PANTHER" id="PTHR16171:SF11">
    <property type="entry name" value="DNA EXCISION REPAIR PROTEIN ERCC-5"/>
    <property type="match status" value="1"/>
</dbReference>
<evidence type="ECO:0000256" key="4">
    <source>
        <dbReference type="SAM" id="MobiDB-lite"/>
    </source>
</evidence>
<gene>
    <name evidence="7" type="primary">ERCC5</name>
</gene>
<feature type="compositionally biased region" description="Basic and acidic residues" evidence="4">
    <location>
        <begin position="419"/>
        <end position="435"/>
    </location>
</feature>
<feature type="region of interest" description="Disordered" evidence="4">
    <location>
        <begin position="823"/>
        <end position="903"/>
    </location>
</feature>
<keyword evidence="2" id="KW-0378">Hydrolase</keyword>
<keyword evidence="6" id="KW-1185">Reference proteome</keyword>
<dbReference type="GO" id="GO:0004520">
    <property type="term" value="F:DNA endonuclease activity"/>
    <property type="evidence" value="ECO:0007669"/>
    <property type="project" value="TreeGrafter"/>
</dbReference>
<dbReference type="CDD" id="cd09904">
    <property type="entry name" value="H3TH_XPG"/>
    <property type="match status" value="1"/>
</dbReference>
<evidence type="ECO:0000259" key="5">
    <source>
        <dbReference type="SMART" id="SM00484"/>
    </source>
</evidence>
<keyword evidence="2" id="KW-0540">Nuclease</keyword>
<feature type="compositionally biased region" description="Basic residues" evidence="4">
    <location>
        <begin position="892"/>
        <end position="903"/>
    </location>
</feature>
<feature type="compositionally biased region" description="Polar residues" evidence="4">
    <location>
        <begin position="294"/>
        <end position="309"/>
    </location>
</feature>
<dbReference type="CDD" id="cd09868">
    <property type="entry name" value="PIN_XPG_RAD2"/>
    <property type="match status" value="1"/>
</dbReference>
<feature type="compositionally biased region" description="Low complexity" evidence="4">
    <location>
        <begin position="861"/>
        <end position="873"/>
    </location>
</feature>
<dbReference type="GO" id="GO:0006289">
    <property type="term" value="P:nucleotide-excision repair"/>
    <property type="evidence" value="ECO:0007669"/>
    <property type="project" value="InterPro"/>
</dbReference>
<dbReference type="GO" id="GO:0003697">
    <property type="term" value="F:single-stranded DNA binding"/>
    <property type="evidence" value="ECO:0007669"/>
    <property type="project" value="InterPro"/>
</dbReference>
<dbReference type="FunFam" id="1.10.150.20:FF:000037">
    <property type="entry name" value="DNA repair protein complementing XP-G cells homolog"/>
    <property type="match status" value="1"/>
</dbReference>
<dbReference type="InterPro" id="IPR029060">
    <property type="entry name" value="PIN-like_dom_sf"/>
</dbReference>
<dbReference type="InterPro" id="IPR001044">
    <property type="entry name" value="XPG/Rad2_eukaryotes"/>
</dbReference>
<dbReference type="RefSeq" id="XP_026524696.1">
    <property type="nucleotide sequence ID" value="XM_026668911.1"/>
</dbReference>
<dbReference type="PRINTS" id="PR00853">
    <property type="entry name" value="XPGRADSUPER"/>
</dbReference>
<evidence type="ECO:0000313" key="7">
    <source>
        <dbReference type="RefSeq" id="XP_026524696.1"/>
    </source>
</evidence>